<dbReference type="InterPro" id="IPR036412">
    <property type="entry name" value="HAD-like_sf"/>
</dbReference>
<reference evidence="6 7" key="1">
    <citation type="submission" date="2020-12" db="EMBL/GenBank/DDBJ databases">
        <title>Bacterial novel species Pedobacter sp. SD-b isolated from soil.</title>
        <authorList>
            <person name="Jung H.-Y."/>
        </authorList>
    </citation>
    <scope>NUCLEOTIDE SEQUENCE [LARGE SCALE GENOMIC DNA]</scope>
    <source>
        <strain evidence="6 7">SD-b</strain>
    </source>
</reference>
<dbReference type="PANTHER" id="PTHR46193">
    <property type="entry name" value="6-PHOSPHOGLUCONATE PHOSPHATASE"/>
    <property type="match status" value="1"/>
</dbReference>
<dbReference type="NCBIfam" id="TIGR01509">
    <property type="entry name" value="HAD-SF-IA-v3"/>
    <property type="match status" value="1"/>
</dbReference>
<dbReference type="EMBL" id="JAEHFY010000018">
    <property type="protein sequence ID" value="MBK0383853.1"/>
    <property type="molecule type" value="Genomic_DNA"/>
</dbReference>
<dbReference type="Gene3D" id="3.40.50.1000">
    <property type="entry name" value="HAD superfamily/HAD-like"/>
    <property type="match status" value="1"/>
</dbReference>
<dbReference type="RefSeq" id="WP_200587043.1">
    <property type="nucleotide sequence ID" value="NZ_JAEHFY010000018.1"/>
</dbReference>
<dbReference type="SUPFAM" id="SSF56784">
    <property type="entry name" value="HAD-like"/>
    <property type="match status" value="1"/>
</dbReference>
<evidence type="ECO:0000256" key="3">
    <source>
        <dbReference type="ARBA" id="ARBA00022723"/>
    </source>
</evidence>
<proteinExistence type="inferred from homology"/>
<comment type="caution">
    <text evidence="6">The sequence shown here is derived from an EMBL/GenBank/DDBJ whole genome shotgun (WGS) entry which is preliminary data.</text>
</comment>
<comment type="cofactor">
    <cofactor evidence="1">
        <name>Mg(2+)</name>
        <dbReference type="ChEBI" id="CHEBI:18420"/>
    </cofactor>
</comment>
<dbReference type="InterPro" id="IPR051600">
    <property type="entry name" value="Beta-PGM-like"/>
</dbReference>
<dbReference type="SFLD" id="SFLDG01129">
    <property type="entry name" value="C1.5:_HAD__Beta-PGM__Phosphata"/>
    <property type="match status" value="1"/>
</dbReference>
<dbReference type="Pfam" id="PF13419">
    <property type="entry name" value="HAD_2"/>
    <property type="match status" value="1"/>
</dbReference>
<dbReference type="Proteomes" id="UP000660024">
    <property type="component" value="Unassembled WGS sequence"/>
</dbReference>
<gene>
    <name evidence="6" type="ORF">I5M32_12865</name>
</gene>
<comment type="similarity">
    <text evidence="2">Belongs to the HAD-like hydrolase superfamily. CbbY/CbbZ/Gph/YieH family.</text>
</comment>
<keyword evidence="4" id="KW-0460">Magnesium</keyword>
<dbReference type="InterPro" id="IPR023198">
    <property type="entry name" value="PGP-like_dom2"/>
</dbReference>
<dbReference type="Gene3D" id="1.10.150.240">
    <property type="entry name" value="Putative phosphatase, domain 2"/>
    <property type="match status" value="1"/>
</dbReference>
<dbReference type="SFLD" id="SFLDS00003">
    <property type="entry name" value="Haloacid_Dehalogenase"/>
    <property type="match status" value="1"/>
</dbReference>
<evidence type="ECO:0000256" key="5">
    <source>
        <dbReference type="ARBA" id="ARBA00023277"/>
    </source>
</evidence>
<sequence>MDKKFEAYLFDLNGTIIDDMQFHAKAWFEILTKDLGAGITYDQTVLQMYGKNQELLERVFGEGYFTQQQIDDLSIEKEKRYQAAFKPHLKLIDGLGVFLEKAYHEGIKMAIGSAAIPFNIDFVLDNLNLRKYFPVVVSADDVMLSKPHPETFTKGADILGVEYSKCLVFEDAPKGVEAAKNAGMQAVALTTLHTPGDFAVKDNVIGFVKNYDGLDLFRI</sequence>
<dbReference type="PANTHER" id="PTHR46193:SF18">
    <property type="entry name" value="HEXITOL PHOSPHATASE B"/>
    <property type="match status" value="1"/>
</dbReference>
<keyword evidence="5" id="KW-0119">Carbohydrate metabolism</keyword>
<evidence type="ECO:0000313" key="6">
    <source>
        <dbReference type="EMBL" id="MBK0383853.1"/>
    </source>
</evidence>
<evidence type="ECO:0000313" key="7">
    <source>
        <dbReference type="Proteomes" id="UP000660024"/>
    </source>
</evidence>
<protein>
    <submittedName>
        <fullName evidence="6">HAD family phosphatase</fullName>
    </submittedName>
</protein>
<evidence type="ECO:0000256" key="2">
    <source>
        <dbReference type="ARBA" id="ARBA00006171"/>
    </source>
</evidence>
<evidence type="ECO:0000256" key="1">
    <source>
        <dbReference type="ARBA" id="ARBA00001946"/>
    </source>
</evidence>
<evidence type="ECO:0000256" key="4">
    <source>
        <dbReference type="ARBA" id="ARBA00022842"/>
    </source>
</evidence>
<dbReference type="SFLD" id="SFLDG01135">
    <property type="entry name" value="C1.5.6:_HAD__Beta-PGM__Phospha"/>
    <property type="match status" value="1"/>
</dbReference>
<dbReference type="InterPro" id="IPR006439">
    <property type="entry name" value="HAD-SF_hydro_IA"/>
</dbReference>
<dbReference type="InterPro" id="IPR023214">
    <property type="entry name" value="HAD_sf"/>
</dbReference>
<name>A0ABS1BLS4_9SPHI</name>
<dbReference type="CDD" id="cd07505">
    <property type="entry name" value="HAD_BPGM-like"/>
    <property type="match status" value="1"/>
</dbReference>
<organism evidence="6 7">
    <name type="scientific">Pedobacter segetis</name>
    <dbReference type="NCBI Taxonomy" id="2793069"/>
    <lineage>
        <taxon>Bacteria</taxon>
        <taxon>Pseudomonadati</taxon>
        <taxon>Bacteroidota</taxon>
        <taxon>Sphingobacteriia</taxon>
        <taxon>Sphingobacteriales</taxon>
        <taxon>Sphingobacteriaceae</taxon>
        <taxon>Pedobacter</taxon>
    </lineage>
</organism>
<keyword evidence="3" id="KW-0479">Metal-binding</keyword>
<accession>A0ABS1BLS4</accession>
<dbReference type="InterPro" id="IPR041492">
    <property type="entry name" value="HAD_2"/>
</dbReference>
<keyword evidence="7" id="KW-1185">Reference proteome</keyword>